<feature type="domain" description="Hydantoinase A/oxoprolinase" evidence="1">
    <location>
        <begin position="207"/>
        <end position="492"/>
    </location>
</feature>
<feature type="domain" description="Hydantoinase/oxoprolinase N-terminal" evidence="2">
    <location>
        <begin position="13"/>
        <end position="185"/>
    </location>
</feature>
<dbReference type="InterPro" id="IPR002821">
    <property type="entry name" value="Hydantoinase_A"/>
</dbReference>
<evidence type="ECO:0000259" key="3">
    <source>
        <dbReference type="Pfam" id="PF19278"/>
    </source>
</evidence>
<gene>
    <name evidence="4" type="ORF">Ga0074812_12246</name>
</gene>
<dbReference type="Pfam" id="PF01968">
    <property type="entry name" value="Hydantoinase_A"/>
    <property type="match status" value="1"/>
</dbReference>
<dbReference type="GO" id="GO:0005829">
    <property type="term" value="C:cytosol"/>
    <property type="evidence" value="ECO:0007669"/>
    <property type="project" value="TreeGrafter"/>
</dbReference>
<dbReference type="AlphaFoldDB" id="A0A0S4QTH6"/>
<dbReference type="GO" id="GO:0006749">
    <property type="term" value="P:glutathione metabolic process"/>
    <property type="evidence" value="ECO:0007669"/>
    <property type="project" value="TreeGrafter"/>
</dbReference>
<reference evidence="5" key="1">
    <citation type="submission" date="2015-11" db="EMBL/GenBank/DDBJ databases">
        <authorList>
            <person name="Varghese N."/>
        </authorList>
    </citation>
    <scope>NUCLEOTIDE SEQUENCE [LARGE SCALE GENOMIC DNA]</scope>
    <source>
        <strain evidence="5">DSM 45899</strain>
    </source>
</reference>
<dbReference type="PANTHER" id="PTHR11365">
    <property type="entry name" value="5-OXOPROLINASE RELATED"/>
    <property type="match status" value="1"/>
</dbReference>
<dbReference type="InterPro" id="IPR008040">
    <property type="entry name" value="Hydant_A_N"/>
</dbReference>
<feature type="domain" description="Acetophenone carboxylase-like C-terminal" evidence="3">
    <location>
        <begin position="589"/>
        <end position="702"/>
    </location>
</feature>
<dbReference type="Proteomes" id="UP000198802">
    <property type="component" value="Unassembled WGS sequence"/>
</dbReference>
<protein>
    <submittedName>
        <fullName evidence="4">N-methylhydantoinase A</fullName>
    </submittedName>
</protein>
<evidence type="ECO:0000259" key="2">
    <source>
        <dbReference type="Pfam" id="PF05378"/>
    </source>
</evidence>
<dbReference type="Pfam" id="PF19278">
    <property type="entry name" value="Hydant_A_C"/>
    <property type="match status" value="1"/>
</dbReference>
<dbReference type="InterPro" id="IPR043129">
    <property type="entry name" value="ATPase_NBD"/>
</dbReference>
<dbReference type="InterPro" id="IPR045079">
    <property type="entry name" value="Oxoprolinase-like"/>
</dbReference>
<proteinExistence type="predicted"/>
<dbReference type="EMBL" id="FAOZ01000022">
    <property type="protein sequence ID" value="CUU58803.1"/>
    <property type="molecule type" value="Genomic_DNA"/>
</dbReference>
<dbReference type="InterPro" id="IPR049517">
    <property type="entry name" value="ACX-like_C"/>
</dbReference>
<organism evidence="4 5">
    <name type="scientific">Parafrankia irregularis</name>
    <dbReference type="NCBI Taxonomy" id="795642"/>
    <lineage>
        <taxon>Bacteria</taxon>
        <taxon>Bacillati</taxon>
        <taxon>Actinomycetota</taxon>
        <taxon>Actinomycetes</taxon>
        <taxon>Frankiales</taxon>
        <taxon>Frankiaceae</taxon>
        <taxon>Parafrankia</taxon>
    </lineage>
</organism>
<evidence type="ECO:0000259" key="1">
    <source>
        <dbReference type="Pfam" id="PF01968"/>
    </source>
</evidence>
<dbReference type="GO" id="GO:0017168">
    <property type="term" value="F:5-oxoprolinase (ATP-hydrolyzing) activity"/>
    <property type="evidence" value="ECO:0007669"/>
    <property type="project" value="TreeGrafter"/>
</dbReference>
<sequence>MPDQQEPSGERVRLGVDVGGTFTDLVAVDPDGGVRFAKVPSVPTDPSDAVLAAVAAAGLAPAQVGTFAHGTTVATNTLLERAGARTALVTTRGFRDVIEIGRQNRPSLYDLTRDRPPSLVPRELRFTVAERCGPHGVIEPLRDDDVARVVEEVAAIPDLAAVAVCLLFSFAFPAHEQAVATALRQRLPGITVVASSEVLPVFREYERFTTAVADAYLTPGLSTYLRRLEHRCARQSLTVPMIMQSSGGVTELAEAAGHAARCVLSGPAGGVVGAAYVAGLSGVRDLLTFDMGGTSTDVAPVLGGRALTTSESVLAGVPIMLPTVDVHSVSAGGGSIAWADAGGALRVGPRSAGADPGPACYGRGGTLPTVTDADLYLGYLADGAGLGGEVTLSRAAAEAVLSGLGAELGLTPAQTAAGVVAVADAEMTRALRVVSVERGIDPRQLVLVAFGGAGGTHACALAEELGMSRVLVPLAAGVLSALGLAIGDVRRDHARPLIGRLGEVDLARAFTDLAATAAAEADLAADAGPAAAADAGPAADAEPGQASAGSPAVLQRRVDCRYAGQSHELTIDVAEPGDAAGVEPGDASVDAASMAQAVRAAFEAEHLRRYGHIAPEREIETVAVRLVVTVRGPKPVPVAPPVDPTARRGRRQAWLDGAWRDVEVVPRAALGAGDVVAGPAVVEFAEATCLLRPGWTGTVDDIGTLVLTRQL</sequence>
<dbReference type="Pfam" id="PF05378">
    <property type="entry name" value="Hydant_A_N"/>
    <property type="match status" value="1"/>
</dbReference>
<dbReference type="SUPFAM" id="SSF53067">
    <property type="entry name" value="Actin-like ATPase domain"/>
    <property type="match status" value="1"/>
</dbReference>
<evidence type="ECO:0000313" key="4">
    <source>
        <dbReference type="EMBL" id="CUU58803.1"/>
    </source>
</evidence>
<dbReference type="PANTHER" id="PTHR11365:SF23">
    <property type="entry name" value="HYPOTHETICAL 5-OXOPROLINASE (EUROFUNG)-RELATED"/>
    <property type="match status" value="1"/>
</dbReference>
<keyword evidence="5" id="KW-1185">Reference proteome</keyword>
<accession>A0A0S4QTH6</accession>
<evidence type="ECO:0000313" key="5">
    <source>
        <dbReference type="Proteomes" id="UP000198802"/>
    </source>
</evidence>
<name>A0A0S4QTH6_9ACTN</name>